<dbReference type="GO" id="GO:0005506">
    <property type="term" value="F:iron ion binding"/>
    <property type="evidence" value="ECO:0007669"/>
    <property type="project" value="InterPro"/>
</dbReference>
<dbReference type="VEuPathDB" id="FungiDB:Bcin15g00730"/>
<evidence type="ECO:0000256" key="4">
    <source>
        <dbReference type="ARBA" id="ARBA00023002"/>
    </source>
</evidence>
<reference evidence="9 10" key="3">
    <citation type="journal article" date="2017" name="Mol. Plant Pathol.">
        <title>A gapless genome sequence of the fungus Botrytis cinerea.</title>
        <authorList>
            <person name="Van Kan J.A."/>
            <person name="Stassen J.H."/>
            <person name="Mosbach A."/>
            <person name="Van Der Lee T.A."/>
            <person name="Faino L."/>
            <person name="Farmer A.D."/>
            <person name="Papasotiriou D.G."/>
            <person name="Zhou S."/>
            <person name="Seidl M.F."/>
            <person name="Cottam E."/>
            <person name="Edel D."/>
            <person name="Hahn M."/>
            <person name="Schwartz D.C."/>
            <person name="Dietrich R.A."/>
            <person name="Widdison S."/>
            <person name="Scalliet G."/>
        </authorList>
    </citation>
    <scope>NUCLEOTIDE SEQUENCE [LARGE SCALE GENOMIC DNA]</scope>
    <source>
        <strain evidence="9 10">B05.10</strain>
    </source>
</reference>
<dbReference type="InterPro" id="IPR036396">
    <property type="entry name" value="Cyt_P450_sf"/>
</dbReference>
<dbReference type="GO" id="GO:0016705">
    <property type="term" value="F:oxidoreductase activity, acting on paired donors, with incorporation or reduction of molecular oxygen"/>
    <property type="evidence" value="ECO:0007669"/>
    <property type="project" value="InterPro"/>
</dbReference>
<feature type="signal peptide" evidence="8">
    <location>
        <begin position="1"/>
        <end position="22"/>
    </location>
</feature>
<evidence type="ECO:0000256" key="2">
    <source>
        <dbReference type="ARBA" id="ARBA00010617"/>
    </source>
</evidence>
<organism evidence="9 10">
    <name type="scientific">Botryotinia fuckeliana (strain B05.10)</name>
    <name type="common">Noble rot fungus</name>
    <name type="synonym">Botrytis cinerea</name>
    <dbReference type="NCBI Taxonomy" id="332648"/>
    <lineage>
        <taxon>Eukaryota</taxon>
        <taxon>Fungi</taxon>
        <taxon>Dikarya</taxon>
        <taxon>Ascomycota</taxon>
        <taxon>Pezizomycotina</taxon>
        <taxon>Leotiomycetes</taxon>
        <taxon>Helotiales</taxon>
        <taxon>Sclerotiniaceae</taxon>
        <taxon>Botrytis</taxon>
    </lineage>
</organism>
<keyword evidence="7" id="KW-0349">Heme</keyword>
<dbReference type="Gene3D" id="1.10.630.10">
    <property type="entry name" value="Cytochrome P450"/>
    <property type="match status" value="1"/>
</dbReference>
<dbReference type="PRINTS" id="PR00465">
    <property type="entry name" value="EP450IV"/>
</dbReference>
<evidence type="ECO:0000256" key="6">
    <source>
        <dbReference type="ARBA" id="ARBA00023026"/>
    </source>
</evidence>
<evidence type="ECO:0000313" key="10">
    <source>
        <dbReference type="Proteomes" id="UP000001798"/>
    </source>
</evidence>
<dbReference type="Pfam" id="PF00067">
    <property type="entry name" value="p450"/>
    <property type="match status" value="1"/>
</dbReference>
<sequence length="499" mass="56449">MSLTIFLSGIFSLTILLVLTSSRHLRFPEIPRVGKKAGFWDFTRIAVKREFVLNGHHLVDEGYKKYKDEPFIVQTEDMERLILPHKFLAELRMLPQTKLDQSTALIERWLGRFSGVDVILKSRHHSDVCRVQLTQNLPQFIPDMASELSFAMAKPLSHCNSRDYTPISAYAFVYSMILAVSSRVFVGLPLSRDQAWLDTISAYLNEVVFIANTLRPYPRVLRPILRFILAPESRMDAILAKALEILGPAIQERQKPGYEANDLLGFLISTSDIVDPKDIILKLLVLNSAALHTSTMVAVHTLYDLCERPTYIPDLRAEIKDAFKEDNGSWKYSSMTKLRKLDSFMKESMRYNQPNTLSFDRIVLTPHTLSTGLHLPKGTFVSMAASSLSRDPTYYTGPSPPSTFNPSRFYQSLAQIQTGTSNPLQDFTGIEPGNLAWGNGRQTCPGRWYAGAVIKLVVGAILEGYELKFPEGVRRPENVYWNAGIMPCVKQEILLRKLV</sequence>
<evidence type="ECO:0000256" key="8">
    <source>
        <dbReference type="SAM" id="SignalP"/>
    </source>
</evidence>
<dbReference type="CDD" id="cd11041">
    <property type="entry name" value="CYP503A1-like"/>
    <property type="match status" value="1"/>
</dbReference>
<reference evidence="9 10" key="2">
    <citation type="journal article" date="2012" name="Eukaryot. Cell">
        <title>Genome update of Botrytis cinerea strains B05.10 and T4.</title>
        <authorList>
            <person name="Staats M."/>
            <person name="van Kan J.A."/>
        </authorList>
    </citation>
    <scope>NUCLEOTIDE SEQUENCE [LARGE SCALE GENOMIC DNA]</scope>
    <source>
        <strain evidence="9 10">B05.10</strain>
    </source>
</reference>
<evidence type="ECO:0008006" key="11">
    <source>
        <dbReference type="Google" id="ProtNLM"/>
    </source>
</evidence>
<dbReference type="GeneID" id="5434164"/>
<keyword evidence="10" id="KW-1185">Reference proteome</keyword>
<dbReference type="OrthoDB" id="1844152at2759"/>
<name>A0A384K4N1_BOTFB</name>
<keyword evidence="6" id="KW-0843">Virulence</keyword>
<evidence type="ECO:0000256" key="7">
    <source>
        <dbReference type="PIRSR" id="PIRSR602403-1"/>
    </source>
</evidence>
<reference evidence="9 10" key="1">
    <citation type="journal article" date="2011" name="PLoS Genet.">
        <title>Genomic analysis of the necrotrophic fungal pathogens Sclerotinia sclerotiorum and Botrytis cinerea.</title>
        <authorList>
            <person name="Amselem J."/>
            <person name="Cuomo C.A."/>
            <person name="van Kan J.A."/>
            <person name="Viaud M."/>
            <person name="Benito E.P."/>
            <person name="Couloux A."/>
            <person name="Coutinho P.M."/>
            <person name="de Vries R.P."/>
            <person name="Dyer P.S."/>
            <person name="Fillinger S."/>
            <person name="Fournier E."/>
            <person name="Gout L."/>
            <person name="Hahn M."/>
            <person name="Kohn L."/>
            <person name="Lapalu N."/>
            <person name="Plummer K.M."/>
            <person name="Pradier J.M."/>
            <person name="Quevillon E."/>
            <person name="Sharon A."/>
            <person name="Simon A."/>
            <person name="ten Have A."/>
            <person name="Tudzynski B."/>
            <person name="Tudzynski P."/>
            <person name="Wincker P."/>
            <person name="Andrew M."/>
            <person name="Anthouard V."/>
            <person name="Beever R.E."/>
            <person name="Beffa R."/>
            <person name="Benoit I."/>
            <person name="Bouzid O."/>
            <person name="Brault B."/>
            <person name="Chen Z."/>
            <person name="Choquer M."/>
            <person name="Collemare J."/>
            <person name="Cotton P."/>
            <person name="Danchin E.G."/>
            <person name="Da Silva C."/>
            <person name="Gautier A."/>
            <person name="Giraud C."/>
            <person name="Giraud T."/>
            <person name="Gonzalez C."/>
            <person name="Grossetete S."/>
            <person name="Guldener U."/>
            <person name="Henrissat B."/>
            <person name="Howlett B.J."/>
            <person name="Kodira C."/>
            <person name="Kretschmer M."/>
            <person name="Lappartient A."/>
            <person name="Leroch M."/>
            <person name="Levis C."/>
            <person name="Mauceli E."/>
            <person name="Neuveglise C."/>
            <person name="Oeser B."/>
            <person name="Pearson M."/>
            <person name="Poulain J."/>
            <person name="Poussereau N."/>
            <person name="Quesneville H."/>
            <person name="Rascle C."/>
            <person name="Schumacher J."/>
            <person name="Segurens B."/>
            <person name="Sexton A."/>
            <person name="Silva E."/>
            <person name="Sirven C."/>
            <person name="Soanes D.M."/>
            <person name="Talbot N.J."/>
            <person name="Templeton M."/>
            <person name="Yandava C."/>
            <person name="Yarden O."/>
            <person name="Zeng Q."/>
            <person name="Rollins J.A."/>
            <person name="Lebrun M.H."/>
            <person name="Dickman M."/>
        </authorList>
    </citation>
    <scope>NUCLEOTIDE SEQUENCE [LARGE SCALE GENOMIC DNA]</scope>
    <source>
        <strain evidence="9 10">B05.10</strain>
    </source>
</reference>
<feature type="binding site" description="axial binding residue" evidence="7">
    <location>
        <position position="444"/>
    </location>
    <ligand>
        <name>heme</name>
        <dbReference type="ChEBI" id="CHEBI:30413"/>
    </ligand>
    <ligandPart>
        <name>Fe</name>
        <dbReference type="ChEBI" id="CHEBI:18248"/>
    </ligandPart>
</feature>
<dbReference type="InterPro" id="IPR001128">
    <property type="entry name" value="Cyt_P450"/>
</dbReference>
<evidence type="ECO:0000313" key="9">
    <source>
        <dbReference type="EMBL" id="ATZ57497.1"/>
    </source>
</evidence>
<protein>
    <recommendedName>
        <fullName evidence="11">Cytochrome P450</fullName>
    </recommendedName>
</protein>
<accession>A0A384K4N1</accession>
<keyword evidence="4" id="KW-0560">Oxidoreductase</keyword>
<feature type="chain" id="PRO_5016740109" description="Cytochrome P450" evidence="8">
    <location>
        <begin position="23"/>
        <end position="499"/>
    </location>
</feature>
<dbReference type="Proteomes" id="UP000001798">
    <property type="component" value="Chromosome 15"/>
</dbReference>
<dbReference type="GO" id="GO:0020037">
    <property type="term" value="F:heme binding"/>
    <property type="evidence" value="ECO:0007669"/>
    <property type="project" value="InterPro"/>
</dbReference>
<keyword evidence="8" id="KW-0732">Signal</keyword>
<keyword evidence="5 7" id="KW-0408">Iron</keyword>
<comment type="similarity">
    <text evidence="2">Belongs to the cytochrome P450 family.</text>
</comment>
<dbReference type="EMBL" id="CP009819">
    <property type="protein sequence ID" value="ATZ57497.1"/>
    <property type="molecule type" value="Genomic_DNA"/>
</dbReference>
<comment type="cofactor">
    <cofactor evidence="1 7">
        <name>heme</name>
        <dbReference type="ChEBI" id="CHEBI:30413"/>
    </cofactor>
</comment>
<proteinExistence type="inferred from homology"/>
<keyword evidence="3 7" id="KW-0479">Metal-binding</keyword>
<dbReference type="PANTHER" id="PTHR46206">
    <property type="entry name" value="CYTOCHROME P450"/>
    <property type="match status" value="1"/>
</dbReference>
<dbReference type="PANTHER" id="PTHR46206:SF7">
    <property type="entry name" value="P450, PUTATIVE (EUROFUNG)-RELATED"/>
    <property type="match status" value="1"/>
</dbReference>
<dbReference type="GO" id="GO:0004497">
    <property type="term" value="F:monooxygenase activity"/>
    <property type="evidence" value="ECO:0007669"/>
    <property type="project" value="InterPro"/>
</dbReference>
<dbReference type="KEGG" id="bfu:BCIN_15g00730"/>
<gene>
    <name evidence="9" type="ORF">BCIN_15g00730</name>
</gene>
<dbReference type="SUPFAM" id="SSF48264">
    <property type="entry name" value="Cytochrome P450"/>
    <property type="match status" value="1"/>
</dbReference>
<evidence type="ECO:0000256" key="3">
    <source>
        <dbReference type="ARBA" id="ARBA00022723"/>
    </source>
</evidence>
<dbReference type="AlphaFoldDB" id="A0A384K4N1"/>
<evidence type="ECO:0000256" key="5">
    <source>
        <dbReference type="ARBA" id="ARBA00023004"/>
    </source>
</evidence>
<dbReference type="InterPro" id="IPR002403">
    <property type="entry name" value="Cyt_P450_E_grp-IV"/>
</dbReference>
<dbReference type="RefSeq" id="XP_001553637.2">
    <property type="nucleotide sequence ID" value="XM_001553587.2"/>
</dbReference>
<evidence type="ECO:0000256" key="1">
    <source>
        <dbReference type="ARBA" id="ARBA00001971"/>
    </source>
</evidence>